<organism evidence="2 3">
    <name type="scientific">Roseateles albus</name>
    <dbReference type="NCBI Taxonomy" id="2987525"/>
    <lineage>
        <taxon>Bacteria</taxon>
        <taxon>Pseudomonadati</taxon>
        <taxon>Pseudomonadota</taxon>
        <taxon>Betaproteobacteria</taxon>
        <taxon>Burkholderiales</taxon>
        <taxon>Sphaerotilaceae</taxon>
        <taxon>Roseateles</taxon>
    </lineage>
</organism>
<accession>A0ABT5KFQ6</accession>
<protein>
    <submittedName>
        <fullName evidence="2">GNAT family N-acetyltransferase</fullName>
    </submittedName>
</protein>
<dbReference type="RefSeq" id="WP_273600937.1">
    <property type="nucleotide sequence ID" value="NZ_JAQQXT010000008.1"/>
</dbReference>
<name>A0ABT5KFQ6_9BURK</name>
<evidence type="ECO:0000313" key="2">
    <source>
        <dbReference type="EMBL" id="MDC8772768.1"/>
    </source>
</evidence>
<dbReference type="Proteomes" id="UP001221189">
    <property type="component" value="Unassembled WGS sequence"/>
</dbReference>
<dbReference type="Pfam" id="PF00583">
    <property type="entry name" value="Acetyltransf_1"/>
    <property type="match status" value="1"/>
</dbReference>
<dbReference type="SUPFAM" id="SSF55729">
    <property type="entry name" value="Acyl-CoA N-acyltransferases (Nat)"/>
    <property type="match status" value="1"/>
</dbReference>
<dbReference type="EMBL" id="JAQQXT010000008">
    <property type="protein sequence ID" value="MDC8772768.1"/>
    <property type="molecule type" value="Genomic_DNA"/>
</dbReference>
<feature type="domain" description="N-acetyltransferase" evidence="1">
    <location>
        <begin position="6"/>
        <end position="174"/>
    </location>
</feature>
<sequence>MTTAEVLMRRARPEDALRIAALARWVWLDRYAIDGVNGDVADYLRREFDEQALRQALDLGRHWLVERGDTLLTWAQLDDASPCPVDAGGPAVELKRLYVSPRSQGQGLGARLLRQCRQEWPEQPLWLSAWVGNEDALRFYRREGAAYWGETWFELGGEQHRNEVLGWPALERLE</sequence>
<comment type="caution">
    <text evidence="2">The sequence shown here is derived from an EMBL/GenBank/DDBJ whole genome shotgun (WGS) entry which is preliminary data.</text>
</comment>
<proteinExistence type="predicted"/>
<evidence type="ECO:0000313" key="3">
    <source>
        <dbReference type="Proteomes" id="UP001221189"/>
    </source>
</evidence>
<dbReference type="InterPro" id="IPR016181">
    <property type="entry name" value="Acyl_CoA_acyltransferase"/>
</dbReference>
<keyword evidence="3" id="KW-1185">Reference proteome</keyword>
<reference evidence="2 3" key="1">
    <citation type="submission" date="2022-10" db="EMBL/GenBank/DDBJ databases">
        <title>Paucibacter sp. hw1 Genome sequencing.</title>
        <authorList>
            <person name="Park S."/>
        </authorList>
    </citation>
    <scope>NUCLEOTIDE SEQUENCE [LARGE SCALE GENOMIC DNA]</scope>
    <source>
        <strain evidence="3">hw1</strain>
    </source>
</reference>
<dbReference type="CDD" id="cd04301">
    <property type="entry name" value="NAT_SF"/>
    <property type="match status" value="1"/>
</dbReference>
<dbReference type="InterPro" id="IPR000182">
    <property type="entry name" value="GNAT_dom"/>
</dbReference>
<dbReference type="PROSITE" id="PS51186">
    <property type="entry name" value="GNAT"/>
    <property type="match status" value="1"/>
</dbReference>
<evidence type="ECO:0000259" key="1">
    <source>
        <dbReference type="PROSITE" id="PS51186"/>
    </source>
</evidence>
<gene>
    <name evidence="2" type="ORF">PRZ03_14385</name>
</gene>
<dbReference type="Gene3D" id="3.40.630.30">
    <property type="match status" value="1"/>
</dbReference>